<sequence>MPGPRKQAPPPLQVDTARVVLAGIAVWVVALVVLLVLGDRVDRLWTWTCVAAIALALLGLGIMRWQQSKDPSAPHRSQARGGPLRRGRSSDDA</sequence>
<dbReference type="OrthoDB" id="5196444at2"/>
<protein>
    <submittedName>
        <fullName evidence="3">Uncharacterized protein DUF2530</fullName>
    </submittedName>
</protein>
<proteinExistence type="predicted"/>
<evidence type="ECO:0000256" key="1">
    <source>
        <dbReference type="SAM" id="MobiDB-lite"/>
    </source>
</evidence>
<evidence type="ECO:0000256" key="2">
    <source>
        <dbReference type="SAM" id="Phobius"/>
    </source>
</evidence>
<feature type="transmembrane region" description="Helical" evidence="2">
    <location>
        <begin position="44"/>
        <end position="63"/>
    </location>
</feature>
<name>A0A4Q7YCV9_9ACTN</name>
<feature type="transmembrane region" description="Helical" evidence="2">
    <location>
        <begin position="20"/>
        <end position="38"/>
    </location>
</feature>
<keyword evidence="2" id="KW-0812">Transmembrane</keyword>
<dbReference type="Pfam" id="PF10745">
    <property type="entry name" value="DUF2530"/>
    <property type="match status" value="1"/>
</dbReference>
<accession>A0A4Q7YCV9</accession>
<dbReference type="RefSeq" id="WP_104526643.1">
    <property type="nucleotide sequence ID" value="NZ_POQT01000001.1"/>
</dbReference>
<organism evidence="3 4">
    <name type="scientific">Blastococcus saxobsidens</name>
    <dbReference type="NCBI Taxonomy" id="138336"/>
    <lineage>
        <taxon>Bacteria</taxon>
        <taxon>Bacillati</taxon>
        <taxon>Actinomycetota</taxon>
        <taxon>Actinomycetes</taxon>
        <taxon>Geodermatophilales</taxon>
        <taxon>Geodermatophilaceae</taxon>
        <taxon>Blastococcus</taxon>
    </lineage>
</organism>
<keyword evidence="2" id="KW-1133">Transmembrane helix</keyword>
<keyword evidence="4" id="KW-1185">Reference proteome</keyword>
<comment type="caution">
    <text evidence="3">The sequence shown here is derived from an EMBL/GenBank/DDBJ whole genome shotgun (WGS) entry which is preliminary data.</text>
</comment>
<dbReference type="EMBL" id="SHKV01000001">
    <property type="protein sequence ID" value="RZU34373.1"/>
    <property type="molecule type" value="Genomic_DNA"/>
</dbReference>
<dbReference type="Proteomes" id="UP000292507">
    <property type="component" value="Unassembled WGS sequence"/>
</dbReference>
<dbReference type="InterPro" id="IPR019681">
    <property type="entry name" value="DUF2530"/>
</dbReference>
<feature type="region of interest" description="Disordered" evidence="1">
    <location>
        <begin position="68"/>
        <end position="93"/>
    </location>
</feature>
<gene>
    <name evidence="3" type="ORF">BKA19_4137</name>
</gene>
<reference evidence="3 4" key="1">
    <citation type="submission" date="2019-02" db="EMBL/GenBank/DDBJ databases">
        <title>Sequencing the genomes of 1000 actinobacteria strains.</title>
        <authorList>
            <person name="Klenk H.-P."/>
        </authorList>
    </citation>
    <scope>NUCLEOTIDE SEQUENCE [LARGE SCALE GENOMIC DNA]</scope>
    <source>
        <strain evidence="3 4">DSM 44509</strain>
    </source>
</reference>
<evidence type="ECO:0000313" key="4">
    <source>
        <dbReference type="Proteomes" id="UP000292507"/>
    </source>
</evidence>
<keyword evidence="2" id="KW-0472">Membrane</keyword>
<dbReference type="AlphaFoldDB" id="A0A4Q7YCV9"/>
<evidence type="ECO:0000313" key="3">
    <source>
        <dbReference type="EMBL" id="RZU34373.1"/>
    </source>
</evidence>